<dbReference type="RefSeq" id="WP_267143579.1">
    <property type="nucleotide sequence ID" value="NZ_JAODIL010000078.1"/>
</dbReference>
<proteinExistence type="predicted"/>
<comment type="subcellular location">
    <subcellularLocation>
        <location evidence="1">Cell membrane</location>
        <topology evidence="1">Multi-pass membrane protein</topology>
    </subcellularLocation>
</comment>
<protein>
    <submittedName>
        <fullName evidence="7">Flippase</fullName>
    </submittedName>
</protein>
<dbReference type="Pfam" id="PF01943">
    <property type="entry name" value="Polysacc_synt"/>
    <property type="match status" value="1"/>
</dbReference>
<dbReference type="PANTHER" id="PTHR30250">
    <property type="entry name" value="PST FAMILY PREDICTED COLANIC ACID TRANSPORTER"/>
    <property type="match status" value="1"/>
</dbReference>
<feature type="transmembrane region" description="Helical" evidence="6">
    <location>
        <begin position="169"/>
        <end position="193"/>
    </location>
</feature>
<evidence type="ECO:0000256" key="4">
    <source>
        <dbReference type="ARBA" id="ARBA00022989"/>
    </source>
</evidence>
<keyword evidence="2" id="KW-1003">Cell membrane</keyword>
<feature type="transmembrane region" description="Helical" evidence="6">
    <location>
        <begin position="81"/>
        <end position="102"/>
    </location>
</feature>
<feature type="transmembrane region" description="Helical" evidence="6">
    <location>
        <begin position="383"/>
        <end position="404"/>
    </location>
</feature>
<feature type="transmembrane region" description="Helical" evidence="6">
    <location>
        <begin position="253"/>
        <end position="269"/>
    </location>
</feature>
<dbReference type="AlphaFoldDB" id="A0A9J6PVJ5"/>
<evidence type="ECO:0000313" key="7">
    <source>
        <dbReference type="EMBL" id="MCU5778836.1"/>
    </source>
</evidence>
<dbReference type="GO" id="GO:0005886">
    <property type="term" value="C:plasma membrane"/>
    <property type="evidence" value="ECO:0007669"/>
    <property type="project" value="UniProtKB-SubCell"/>
</dbReference>
<evidence type="ECO:0000256" key="6">
    <source>
        <dbReference type="SAM" id="Phobius"/>
    </source>
</evidence>
<comment type="caution">
    <text evidence="7">The sequence shown here is derived from an EMBL/GenBank/DDBJ whole genome shotgun (WGS) entry which is preliminary data.</text>
</comment>
<feature type="transmembrane region" description="Helical" evidence="6">
    <location>
        <begin position="325"/>
        <end position="346"/>
    </location>
</feature>
<sequence length="411" mass="45440">MEKNLLKNIMSLAAVQGGNYIIPLITLPYLVKTLGPYSYGLLGFSLALIQYFNVLINYGFNLSATQKIALVSHDKNEVSKIFWNVIACQVILVIVSFLIIIISIEFSSFLQEQWSILFACMGLLLGNVLFPVWLFQGKERMTLSSLVNIISRLLTIPLVFIFVDEPGDAWIAALIMSAASILGGIFSIIILIKEKWIVWKKVNLSVAIKEFNDGWYLFLSTAAINIYTSSITVLLGIICGPVVVGYFVAADKLRLAAQGLIIPVSQACYPRVVSLLSKNKKEGIAFIRKLLVFQGGLGVLISICIFFSSPYIINFLYGSNYIPSISTLQILSLCPFLVGISNILGIHTMSALGFKKQFFNILLMASSICIVTLYPLSKFYLETGAAITVVLSEALVTILMISFINNRKILH</sequence>
<evidence type="ECO:0000256" key="5">
    <source>
        <dbReference type="ARBA" id="ARBA00023136"/>
    </source>
</evidence>
<dbReference type="EMBL" id="JAODIM010000042">
    <property type="protein sequence ID" value="MCU5778836.1"/>
    <property type="molecule type" value="Genomic_DNA"/>
</dbReference>
<evidence type="ECO:0000256" key="2">
    <source>
        <dbReference type="ARBA" id="ARBA00022475"/>
    </source>
</evidence>
<evidence type="ECO:0000313" key="8">
    <source>
        <dbReference type="Proteomes" id="UP001064262"/>
    </source>
</evidence>
<feature type="transmembrane region" description="Helical" evidence="6">
    <location>
        <begin position="114"/>
        <end position="134"/>
    </location>
</feature>
<feature type="transmembrane region" description="Helical" evidence="6">
    <location>
        <begin position="358"/>
        <end position="377"/>
    </location>
</feature>
<dbReference type="InterPro" id="IPR050833">
    <property type="entry name" value="Poly_Biosynth_Transport"/>
</dbReference>
<feature type="transmembrane region" description="Helical" evidence="6">
    <location>
        <begin position="214"/>
        <end position="247"/>
    </location>
</feature>
<dbReference type="CDD" id="cd13128">
    <property type="entry name" value="MATE_Wzx_like"/>
    <property type="match status" value="1"/>
</dbReference>
<gene>
    <name evidence="7" type="ORF">N5923_15190</name>
</gene>
<accession>A0A9J6PVJ5</accession>
<feature type="transmembrane region" description="Helical" evidence="6">
    <location>
        <begin position="37"/>
        <end position="60"/>
    </location>
</feature>
<reference evidence="7" key="1">
    <citation type="submission" date="2022-09" db="EMBL/GenBank/DDBJ databases">
        <title>Winslowiella arboricola sp. nov., isolated from bleeding cankers on broadleaf hosts.</title>
        <authorList>
            <person name="Brady C."/>
            <person name="Kaur S."/>
            <person name="Crampton B."/>
            <person name="Maddock D."/>
            <person name="Arnold D."/>
            <person name="Denman S."/>
        </authorList>
    </citation>
    <scope>NUCLEOTIDE SEQUENCE</scope>
    <source>
        <strain evidence="7">BAC 15a-03b</strain>
    </source>
</reference>
<dbReference type="InterPro" id="IPR002797">
    <property type="entry name" value="Polysacc_synth"/>
</dbReference>
<dbReference type="PANTHER" id="PTHR30250:SF11">
    <property type="entry name" value="O-ANTIGEN TRANSPORTER-RELATED"/>
    <property type="match status" value="1"/>
</dbReference>
<feature type="transmembrane region" description="Helical" evidence="6">
    <location>
        <begin position="146"/>
        <end position="163"/>
    </location>
</feature>
<keyword evidence="8" id="KW-1185">Reference proteome</keyword>
<feature type="transmembrane region" description="Helical" evidence="6">
    <location>
        <begin position="12"/>
        <end position="31"/>
    </location>
</feature>
<name>A0A9J6PVJ5_9GAMM</name>
<keyword evidence="3 6" id="KW-0812">Transmembrane</keyword>
<dbReference type="Proteomes" id="UP001064262">
    <property type="component" value="Unassembled WGS sequence"/>
</dbReference>
<keyword evidence="4 6" id="KW-1133">Transmembrane helix</keyword>
<feature type="transmembrane region" description="Helical" evidence="6">
    <location>
        <begin position="290"/>
        <end position="313"/>
    </location>
</feature>
<evidence type="ECO:0000256" key="1">
    <source>
        <dbReference type="ARBA" id="ARBA00004651"/>
    </source>
</evidence>
<evidence type="ECO:0000256" key="3">
    <source>
        <dbReference type="ARBA" id="ARBA00022692"/>
    </source>
</evidence>
<organism evidence="7 8">
    <name type="scientific">Winslowiella arboricola</name>
    <dbReference type="NCBI Taxonomy" id="2978220"/>
    <lineage>
        <taxon>Bacteria</taxon>
        <taxon>Pseudomonadati</taxon>
        <taxon>Pseudomonadota</taxon>
        <taxon>Gammaproteobacteria</taxon>
        <taxon>Enterobacterales</taxon>
        <taxon>Erwiniaceae</taxon>
        <taxon>Winslowiella</taxon>
    </lineage>
</organism>
<keyword evidence="5 6" id="KW-0472">Membrane</keyword>